<accession>A0A6J3M6J3</accession>
<reference evidence="2" key="1">
    <citation type="submission" date="2020-01" db="EMBL/GenBank/DDBJ databases">
        <authorList>
            <consortium name="DOE Joint Genome Institute"/>
            <person name="Haridas S."/>
            <person name="Albert R."/>
            <person name="Binder M."/>
            <person name="Bloem J."/>
            <person name="Labutti K."/>
            <person name="Salamov A."/>
            <person name="Andreopoulos B."/>
            <person name="Baker S.E."/>
            <person name="Barry K."/>
            <person name="Bills G."/>
            <person name="Bluhm B.H."/>
            <person name="Cannon C."/>
            <person name="Castanera R."/>
            <person name="Culley D.E."/>
            <person name="Daum C."/>
            <person name="Ezra D."/>
            <person name="Gonzalez J.B."/>
            <person name="Henrissat B."/>
            <person name="Kuo A."/>
            <person name="Liang C."/>
            <person name="Lipzen A."/>
            <person name="Lutzoni F."/>
            <person name="Magnuson J."/>
            <person name="Mondo S."/>
            <person name="Nolan M."/>
            <person name="Ohm R."/>
            <person name="Pangilinan J."/>
            <person name="Park H.-J."/>
            <person name="Ramirez L."/>
            <person name="Alfaro M."/>
            <person name="Sun H."/>
            <person name="Tritt A."/>
            <person name="Yoshinaga Y."/>
            <person name="Zwiers L.-H."/>
            <person name="Turgeon B.G."/>
            <person name="Goodwin S.B."/>
            <person name="Spatafora J.W."/>
            <person name="Crous P.W."/>
            <person name="Grigoriev I.V."/>
        </authorList>
    </citation>
    <scope>NUCLEOTIDE SEQUENCE</scope>
    <source>
        <strain evidence="2">CBS 342.82</strain>
    </source>
</reference>
<dbReference type="RefSeq" id="XP_033460170.1">
    <property type="nucleotide sequence ID" value="XM_033599765.1"/>
</dbReference>
<protein>
    <submittedName>
        <fullName evidence="2">Uncharacterized protein</fullName>
    </submittedName>
</protein>
<sequence>MAKALEAGGVEISREPPGQPKVATAAACLPACLDGDFPFAHPIVAIPEVRKKTKRTRTAARAALGLQYSTVQYSKQRAHNSTRPVSLSLPPAVARKRVTPALTVPCCCRLHVVRPPPPRVKITLQRQRRQRPIPSHPLYCAPSPRTPCFLHSAAPGWIYARHRVFTTTTTTTTDNYHYHSRVSPRPSTITTANAGIEAFDPIAGQPPSPSLHADARDHVDLRARYTRMTSISAYRRQHQ</sequence>
<evidence type="ECO:0000313" key="2">
    <source>
        <dbReference type="RefSeq" id="XP_033460170.1"/>
    </source>
</evidence>
<dbReference type="AlphaFoldDB" id="A0A6J3M6J3"/>
<keyword evidence="1" id="KW-1185">Reference proteome</keyword>
<reference evidence="2" key="2">
    <citation type="submission" date="2020-04" db="EMBL/GenBank/DDBJ databases">
        <authorList>
            <consortium name="NCBI Genome Project"/>
        </authorList>
    </citation>
    <scope>NUCLEOTIDE SEQUENCE</scope>
    <source>
        <strain evidence="2">CBS 342.82</strain>
    </source>
</reference>
<dbReference type="Proteomes" id="UP000504637">
    <property type="component" value="Unplaced"/>
</dbReference>
<organism evidence="2">
    <name type="scientific">Dissoconium aciculare CBS 342.82</name>
    <dbReference type="NCBI Taxonomy" id="1314786"/>
    <lineage>
        <taxon>Eukaryota</taxon>
        <taxon>Fungi</taxon>
        <taxon>Dikarya</taxon>
        <taxon>Ascomycota</taxon>
        <taxon>Pezizomycotina</taxon>
        <taxon>Dothideomycetes</taxon>
        <taxon>Dothideomycetidae</taxon>
        <taxon>Mycosphaerellales</taxon>
        <taxon>Dissoconiaceae</taxon>
        <taxon>Dissoconium</taxon>
    </lineage>
</organism>
<gene>
    <name evidence="2" type="ORF">K489DRAFT_225317</name>
</gene>
<dbReference type="GeneID" id="54357564"/>
<evidence type="ECO:0000313" key="1">
    <source>
        <dbReference type="Proteomes" id="UP000504637"/>
    </source>
</evidence>
<name>A0A6J3M6J3_9PEZI</name>
<proteinExistence type="predicted"/>
<reference evidence="2" key="3">
    <citation type="submission" date="2025-08" db="UniProtKB">
        <authorList>
            <consortium name="RefSeq"/>
        </authorList>
    </citation>
    <scope>IDENTIFICATION</scope>
    <source>
        <strain evidence="2">CBS 342.82</strain>
    </source>
</reference>